<reference evidence="1" key="1">
    <citation type="submission" date="2023-04" db="EMBL/GenBank/DDBJ databases">
        <title>Draft Genome sequencing of Naganishia species isolated from polar environments using Oxford Nanopore Technology.</title>
        <authorList>
            <person name="Leo P."/>
            <person name="Venkateswaran K."/>
        </authorList>
    </citation>
    <scope>NUCLEOTIDE SEQUENCE</scope>
    <source>
        <strain evidence="1">MNA-CCFEE 5262</strain>
    </source>
</reference>
<organism evidence="1 2">
    <name type="scientific">Naganishia adeliensis</name>
    <dbReference type="NCBI Taxonomy" id="92952"/>
    <lineage>
        <taxon>Eukaryota</taxon>
        <taxon>Fungi</taxon>
        <taxon>Dikarya</taxon>
        <taxon>Basidiomycota</taxon>
        <taxon>Agaricomycotina</taxon>
        <taxon>Tremellomycetes</taxon>
        <taxon>Filobasidiales</taxon>
        <taxon>Filobasidiaceae</taxon>
        <taxon>Naganishia</taxon>
    </lineage>
</organism>
<evidence type="ECO:0000313" key="1">
    <source>
        <dbReference type="EMBL" id="KAJ9114480.1"/>
    </source>
</evidence>
<dbReference type="Proteomes" id="UP001230649">
    <property type="component" value="Unassembled WGS sequence"/>
</dbReference>
<dbReference type="EMBL" id="JASBWS010000008">
    <property type="protein sequence ID" value="KAJ9114480.1"/>
    <property type="molecule type" value="Genomic_DNA"/>
</dbReference>
<proteinExistence type="predicted"/>
<accession>A0ACC2WTF9</accession>
<protein>
    <submittedName>
        <fullName evidence="1">Uncharacterized protein</fullName>
    </submittedName>
</protein>
<keyword evidence="2" id="KW-1185">Reference proteome</keyword>
<comment type="caution">
    <text evidence="1">The sequence shown here is derived from an EMBL/GenBank/DDBJ whole genome shotgun (WGS) entry which is preliminary data.</text>
</comment>
<name>A0ACC2WTF9_9TREE</name>
<gene>
    <name evidence="1" type="ORF">QFC20_001353</name>
</gene>
<evidence type="ECO:0000313" key="2">
    <source>
        <dbReference type="Proteomes" id="UP001230649"/>
    </source>
</evidence>
<sequence length="445" mass="49589">MKGVLLNITRVSLIALPFVWRWRNGRLWQRYRRFSMILVNIPIIALSLVLALGLDQAPRAQRWRLLLMSESEEMAWARRKFDEIISAEGDAILPPSDPRVARVARVSSALVTALEEEQKSLIYGATWPPPTTFRVSELTKVMHERERGGKYVAPSATAMNSFVAFRMDEGDPLINLDREDWNIYVVEGPKINAFALPSKEIFVYSGLVDLVDDDTLLSAVLAHEIAHVTQRHAVENFLNVAAVGFDILRGISFALTISFPVITDSAAVFINWLNDVVTERAYSRKLEMEADAVGLNFMATAGYDPRAALDLWDLMAAVEADAAASGTPVSIEDSLSFLHTHPTSQVRQQHLPSAMKIWKDARAKRKNVPIKTEKAVVDTARPPEVTDKSENASKSSTRAETAVYTSSPAISREQVTPAQTSRAEALTQEVMQDREELYGQSVRLV</sequence>